<evidence type="ECO:0000313" key="9">
    <source>
        <dbReference type="Proteomes" id="UP000700908"/>
    </source>
</evidence>
<dbReference type="NCBIfam" id="TIGR00857">
    <property type="entry name" value="pyrC_multi"/>
    <property type="match status" value="1"/>
</dbReference>
<feature type="binding site" evidence="6">
    <location>
        <position position="153"/>
    </location>
    <ligand>
        <name>Zn(2+)</name>
        <dbReference type="ChEBI" id="CHEBI:29105"/>
        <label>2</label>
    </ligand>
</feature>
<feature type="binding site" evidence="6">
    <location>
        <begin position="63"/>
        <end position="65"/>
    </location>
    <ligand>
        <name>substrate</name>
    </ligand>
</feature>
<protein>
    <recommendedName>
        <fullName evidence="6">Dihydroorotase</fullName>
        <shortName evidence="6">DHOase</shortName>
        <ecNumber evidence="6">3.5.2.3</ecNumber>
    </recommendedName>
</protein>
<evidence type="ECO:0000313" key="8">
    <source>
        <dbReference type="EMBL" id="MBY4797956.1"/>
    </source>
</evidence>
<feature type="binding site" evidence="6">
    <location>
        <position position="63"/>
    </location>
    <ligand>
        <name>Zn(2+)</name>
        <dbReference type="ChEBI" id="CHEBI:29105"/>
        <label>1</label>
    </ligand>
</feature>
<dbReference type="HAMAP" id="MF_00220_B">
    <property type="entry name" value="PyrC_classI_B"/>
    <property type="match status" value="1"/>
</dbReference>
<feature type="binding site" evidence="6">
    <location>
        <position position="61"/>
    </location>
    <ligand>
        <name>Zn(2+)</name>
        <dbReference type="ChEBI" id="CHEBI:29105"/>
        <label>1</label>
    </ligand>
</feature>
<dbReference type="InterPro" id="IPR002195">
    <property type="entry name" value="Dihydroorotase_CS"/>
</dbReference>
<dbReference type="PANTHER" id="PTHR43668:SF2">
    <property type="entry name" value="ALLANTOINASE"/>
    <property type="match status" value="1"/>
</dbReference>
<gene>
    <name evidence="6" type="primary">pyrC</name>
    <name evidence="8" type="ORF">K6V98_06305</name>
</gene>
<dbReference type="PANTHER" id="PTHR43668">
    <property type="entry name" value="ALLANTOINASE"/>
    <property type="match status" value="1"/>
</dbReference>
<evidence type="ECO:0000256" key="6">
    <source>
        <dbReference type="HAMAP-Rule" id="MF_00220"/>
    </source>
</evidence>
<organism evidence="8 9">
    <name type="scientific">Collinsella ureilytica</name>
    <dbReference type="NCBI Taxonomy" id="2869515"/>
    <lineage>
        <taxon>Bacteria</taxon>
        <taxon>Bacillati</taxon>
        <taxon>Actinomycetota</taxon>
        <taxon>Coriobacteriia</taxon>
        <taxon>Coriobacteriales</taxon>
        <taxon>Coriobacteriaceae</taxon>
        <taxon>Collinsella</taxon>
    </lineage>
</organism>
<feature type="binding site" evidence="6">
    <location>
        <begin position="325"/>
        <end position="326"/>
    </location>
    <ligand>
        <name>substrate</name>
    </ligand>
</feature>
<dbReference type="InterPro" id="IPR011059">
    <property type="entry name" value="Metal-dep_hydrolase_composite"/>
</dbReference>
<dbReference type="SUPFAM" id="SSF51556">
    <property type="entry name" value="Metallo-dependent hydrolases"/>
    <property type="match status" value="1"/>
</dbReference>
<dbReference type="SUPFAM" id="SSF51338">
    <property type="entry name" value="Composite domain of metallo-dependent hydrolases"/>
    <property type="match status" value="1"/>
</dbReference>
<proteinExistence type="inferred from homology"/>
<dbReference type="Gene3D" id="2.30.40.10">
    <property type="entry name" value="Urease, subunit C, domain 1"/>
    <property type="match status" value="1"/>
</dbReference>
<evidence type="ECO:0000256" key="2">
    <source>
        <dbReference type="ARBA" id="ARBA00010286"/>
    </source>
</evidence>
<feature type="domain" description="Dihydroorotase catalytic" evidence="7">
    <location>
        <begin position="50"/>
        <end position="236"/>
    </location>
</feature>
<dbReference type="Proteomes" id="UP000700908">
    <property type="component" value="Unassembled WGS sequence"/>
</dbReference>
<feature type="binding site" evidence="6">
    <location>
        <position position="180"/>
    </location>
    <ligand>
        <name>Zn(2+)</name>
        <dbReference type="ChEBI" id="CHEBI:29105"/>
        <label>2</label>
    </ligand>
</feature>
<dbReference type="Gene3D" id="3.20.20.140">
    <property type="entry name" value="Metal-dependent hydrolases"/>
    <property type="match status" value="1"/>
</dbReference>
<reference evidence="8 9" key="1">
    <citation type="submission" date="2021-08" db="EMBL/GenBank/DDBJ databases">
        <title>Collinsella faecalis sp. nov. isolated from swine faeces.</title>
        <authorList>
            <person name="Oh B.S."/>
            <person name="Lee J.H."/>
        </authorList>
    </citation>
    <scope>NUCLEOTIDE SEQUENCE [LARGE SCALE GENOMIC DNA]</scope>
    <source>
        <strain evidence="8 9">AGMB00827</strain>
    </source>
</reference>
<feature type="binding site" evidence="6">
    <location>
        <position position="233"/>
    </location>
    <ligand>
        <name>Zn(2+)</name>
        <dbReference type="ChEBI" id="CHEBI:29105"/>
        <label>2</label>
    </ligand>
</feature>
<accession>A0ABS7MKR5</accession>
<sequence length="430" mass="45943">MGFLLKGAHVVDPALGIDDVLDVRIENDRIVEVGSELAASDGAELLDFSGKYLVPGLVDMHVHLRDPGQEYKEDIESGTRAAAKGGFTGVCSMPNTDPVTDTGSVVSYILARAAEVGHCRVYPSGAMTHGLGGEALSEMGDMVERGVVAFTDDGRGIQGAGMVRTCMDYGKMFDKVFMSHCQDESLVGAGQINEGPVSTKLGLAPWPAEGEEIQIARDIDMARLTGAKLHIQHITTERGLNLVRAAKQEGLPVTCEVTPHHLLLCDEDIDRTYDTNLKVNPPLRTKADLAALRAGLVDGTVDALVTDHAPHAAWEKAREFALAPFGMTGIETSLALMLTHFVKPGIIGFDRLVELMSIVPRRILGIKQVQIAPGSLADITVFDPTVVWTVGADGYESKSSNCAFHGRELTGRATDVFVGGAMSLREGSIV</sequence>
<evidence type="ECO:0000256" key="3">
    <source>
        <dbReference type="ARBA" id="ARBA00022723"/>
    </source>
</evidence>
<dbReference type="PROSITE" id="PS00483">
    <property type="entry name" value="DIHYDROOROTASE_2"/>
    <property type="match status" value="1"/>
</dbReference>
<keyword evidence="3 6" id="KW-0479">Metal-binding</keyword>
<dbReference type="InterPro" id="IPR004722">
    <property type="entry name" value="DHOase"/>
</dbReference>
<comment type="similarity">
    <text evidence="2 6">Belongs to the metallo-dependent hydrolases superfamily. DHOase family. Class I DHOase subfamily.</text>
</comment>
<keyword evidence="5 6" id="KW-0665">Pyrimidine biosynthesis</keyword>
<feature type="binding site" evidence="6">
    <location>
        <position position="153"/>
    </location>
    <ligand>
        <name>Zn(2+)</name>
        <dbReference type="ChEBI" id="CHEBI:29105"/>
        <label>1</label>
    </ligand>
</feature>
<name>A0ABS7MKR5_9ACTN</name>
<dbReference type="RefSeq" id="WP_222199678.1">
    <property type="nucleotide sequence ID" value="NZ_JAIMFO010000007.1"/>
</dbReference>
<dbReference type="Pfam" id="PF12890">
    <property type="entry name" value="DHOase"/>
    <property type="match status" value="1"/>
</dbReference>
<dbReference type="EC" id="3.5.2.3" evidence="6"/>
<comment type="pathway">
    <text evidence="6">Pyrimidine metabolism; UMP biosynthesis via de novo pathway; (S)-dihydroorotate from bicarbonate: step 3/3.</text>
</comment>
<evidence type="ECO:0000256" key="4">
    <source>
        <dbReference type="ARBA" id="ARBA00022801"/>
    </source>
</evidence>
<keyword evidence="4 6" id="KW-0378">Hydrolase</keyword>
<keyword evidence="9" id="KW-1185">Reference proteome</keyword>
<dbReference type="PROSITE" id="PS00482">
    <property type="entry name" value="DIHYDROOROTASE_1"/>
    <property type="match status" value="1"/>
</dbReference>
<dbReference type="InterPro" id="IPR032466">
    <property type="entry name" value="Metal_Hydrolase"/>
</dbReference>
<comment type="caution">
    <text evidence="8">The sequence shown here is derived from an EMBL/GenBank/DDBJ whole genome shotgun (WGS) entry which is preliminary data.</text>
</comment>
<dbReference type="InterPro" id="IPR024403">
    <property type="entry name" value="DHOase_cat"/>
</dbReference>
<comment type="catalytic activity">
    <reaction evidence="6">
        <text>(S)-dihydroorotate + H2O = N-carbamoyl-L-aspartate + H(+)</text>
        <dbReference type="Rhea" id="RHEA:24296"/>
        <dbReference type="ChEBI" id="CHEBI:15377"/>
        <dbReference type="ChEBI" id="CHEBI:15378"/>
        <dbReference type="ChEBI" id="CHEBI:30864"/>
        <dbReference type="ChEBI" id="CHEBI:32814"/>
        <dbReference type="EC" id="3.5.2.3"/>
    </reaction>
</comment>
<dbReference type="CDD" id="cd01317">
    <property type="entry name" value="DHOase_IIa"/>
    <property type="match status" value="1"/>
</dbReference>
<feature type="active site" evidence="6">
    <location>
        <position position="307"/>
    </location>
</feature>
<dbReference type="InterPro" id="IPR050138">
    <property type="entry name" value="DHOase/Allantoinase_Hydrolase"/>
</dbReference>
<evidence type="ECO:0000259" key="7">
    <source>
        <dbReference type="Pfam" id="PF12890"/>
    </source>
</evidence>
<evidence type="ECO:0000256" key="5">
    <source>
        <dbReference type="ARBA" id="ARBA00022975"/>
    </source>
</evidence>
<feature type="binding site" evidence="6">
    <location>
        <position position="307"/>
    </location>
    <ligand>
        <name>Zn(2+)</name>
        <dbReference type="ChEBI" id="CHEBI:29105"/>
        <label>1</label>
    </ligand>
</feature>
<comment type="function">
    <text evidence="1 6">Catalyzes the reversible cyclization of carbamoyl aspartate to dihydroorotate.</text>
</comment>
<evidence type="ECO:0000256" key="1">
    <source>
        <dbReference type="ARBA" id="ARBA00002368"/>
    </source>
</evidence>
<dbReference type="EMBL" id="JAIMFO010000007">
    <property type="protein sequence ID" value="MBY4797956.1"/>
    <property type="molecule type" value="Genomic_DNA"/>
</dbReference>
<feature type="binding site" evidence="6">
    <location>
        <position position="280"/>
    </location>
    <ligand>
        <name>substrate</name>
    </ligand>
</feature>
<comment type="cofactor">
    <cofactor evidence="6">
        <name>Zn(2+)</name>
        <dbReference type="ChEBI" id="CHEBI:29105"/>
    </cofactor>
    <text evidence="6">Binds 2 Zn(2+) ions per subunit.</text>
</comment>
<feature type="binding site" evidence="6">
    <location>
        <position position="95"/>
    </location>
    <ligand>
        <name>substrate</name>
    </ligand>
</feature>
<keyword evidence="6" id="KW-0862">Zinc</keyword>
<feature type="binding site" evidence="6">
    <location>
        <position position="311"/>
    </location>
    <ligand>
        <name>substrate</name>
    </ligand>
</feature>